<gene>
    <name evidence="2" type="ORF">BV898_03912</name>
</gene>
<dbReference type="Proteomes" id="UP000192578">
    <property type="component" value="Unassembled WGS sequence"/>
</dbReference>
<evidence type="ECO:0000313" key="2">
    <source>
        <dbReference type="EMBL" id="OQV22066.1"/>
    </source>
</evidence>
<evidence type="ECO:0000313" key="3">
    <source>
        <dbReference type="Proteomes" id="UP000192578"/>
    </source>
</evidence>
<evidence type="ECO:0008006" key="4">
    <source>
        <dbReference type="Google" id="ProtNLM"/>
    </source>
</evidence>
<evidence type="ECO:0000256" key="1">
    <source>
        <dbReference type="SAM" id="Phobius"/>
    </source>
</evidence>
<dbReference type="EMBL" id="MTYJ01000019">
    <property type="protein sequence ID" value="OQV22066.1"/>
    <property type="molecule type" value="Genomic_DNA"/>
</dbReference>
<sequence>MIKHCNAWSVTCAVCLSPFFILAIRIAYLYDQQTFVWTPLSEGKLKRPGVGDDGIWDATANESQSNPFSVRDLNSDKRYAKPETNCDDLWYYGSETVSLEDQPGWQPFNCKMASYRNLSNLEECGRRLSKKRKKRDTFILLIGDSRMRQLQVALFRELTGRTETMQFTTNDDYCDKPEALNLTWYSEILQTCLFHRIVEPYNFRIGRWWAPYFSEAALAGPLRELIALPAESAPALVLINSGLWFLKDCGDRRVFFEDCFNSYTKNLTILKHELIQLTDRSTVVWVLQNNLATPCPIPSESKKTNAQLQIMNDAAVGIFADTAVKIWRSYTQLFDYMGSNGDDRHVGDEALATEVQIILNYLCNPVTQTDPGYCCSQSS</sequence>
<proteinExistence type="predicted"/>
<dbReference type="OrthoDB" id="6338789at2759"/>
<keyword evidence="1" id="KW-1133">Transmembrane helix</keyword>
<feature type="transmembrane region" description="Helical" evidence="1">
    <location>
        <begin position="7"/>
        <end position="30"/>
    </location>
</feature>
<accession>A0A1W0X3J8</accession>
<keyword evidence="1" id="KW-0472">Membrane</keyword>
<dbReference type="AlphaFoldDB" id="A0A1W0X3J8"/>
<keyword evidence="3" id="KW-1185">Reference proteome</keyword>
<name>A0A1W0X3J8_HYPEX</name>
<protein>
    <recommendedName>
        <fullName evidence="4">CAS1 domain-containing protein 1</fullName>
    </recommendedName>
</protein>
<comment type="caution">
    <text evidence="2">The sequence shown here is derived from an EMBL/GenBank/DDBJ whole genome shotgun (WGS) entry which is preliminary data.</text>
</comment>
<reference evidence="3" key="1">
    <citation type="submission" date="2017-01" db="EMBL/GenBank/DDBJ databases">
        <title>Comparative genomics of anhydrobiosis in the tardigrade Hypsibius dujardini.</title>
        <authorList>
            <person name="Yoshida Y."/>
            <person name="Koutsovoulos G."/>
            <person name="Laetsch D."/>
            <person name="Stevens L."/>
            <person name="Kumar S."/>
            <person name="Horikawa D."/>
            <person name="Ishino K."/>
            <person name="Komine S."/>
            <person name="Tomita M."/>
            <person name="Blaxter M."/>
            <person name="Arakawa K."/>
        </authorList>
    </citation>
    <scope>NUCLEOTIDE SEQUENCE [LARGE SCALE GENOMIC DNA]</scope>
    <source>
        <strain evidence="3">Z151</strain>
    </source>
</reference>
<organism evidence="2 3">
    <name type="scientific">Hypsibius exemplaris</name>
    <name type="common">Freshwater tardigrade</name>
    <dbReference type="NCBI Taxonomy" id="2072580"/>
    <lineage>
        <taxon>Eukaryota</taxon>
        <taxon>Metazoa</taxon>
        <taxon>Ecdysozoa</taxon>
        <taxon>Tardigrada</taxon>
        <taxon>Eutardigrada</taxon>
        <taxon>Parachela</taxon>
        <taxon>Hypsibioidea</taxon>
        <taxon>Hypsibiidae</taxon>
        <taxon>Hypsibius</taxon>
    </lineage>
</organism>
<keyword evidence="1" id="KW-0812">Transmembrane</keyword>